<reference evidence="9 10" key="1">
    <citation type="journal article" date="2024" name="BMC Genomics">
        <title>De novo assembly and annotation of Popillia japonica's genome with initial clues to its potential as an invasive pest.</title>
        <authorList>
            <person name="Cucini C."/>
            <person name="Boschi S."/>
            <person name="Funari R."/>
            <person name="Cardaioli E."/>
            <person name="Iannotti N."/>
            <person name="Marturano G."/>
            <person name="Paoli F."/>
            <person name="Bruttini M."/>
            <person name="Carapelli A."/>
            <person name="Frati F."/>
            <person name="Nardi F."/>
        </authorList>
    </citation>
    <scope>NUCLEOTIDE SEQUENCE [LARGE SCALE GENOMIC DNA]</scope>
    <source>
        <strain evidence="9">DMR45628</strain>
    </source>
</reference>
<evidence type="ECO:0000256" key="1">
    <source>
        <dbReference type="ARBA" id="ARBA00004479"/>
    </source>
</evidence>
<comment type="subcellular location">
    <subcellularLocation>
        <location evidence="1">Membrane</location>
        <topology evidence="1">Single-pass type I membrane protein</topology>
    </subcellularLocation>
</comment>
<keyword evidence="4" id="KW-0675">Receptor</keyword>
<evidence type="ECO:0000256" key="2">
    <source>
        <dbReference type="ARBA" id="ARBA00023136"/>
    </source>
</evidence>
<keyword evidence="2" id="KW-0472">Membrane</keyword>
<dbReference type="InterPro" id="IPR013783">
    <property type="entry name" value="Ig-like_fold"/>
</dbReference>
<protein>
    <recommendedName>
        <fullName evidence="8">Netrin receptor UNC5A-D-like N-terminal domain-containing protein</fullName>
    </recommendedName>
</protein>
<dbReference type="AlphaFoldDB" id="A0AAW1NA13"/>
<organism evidence="9 10">
    <name type="scientific">Popillia japonica</name>
    <name type="common">Japanese beetle</name>
    <dbReference type="NCBI Taxonomy" id="7064"/>
    <lineage>
        <taxon>Eukaryota</taxon>
        <taxon>Metazoa</taxon>
        <taxon>Ecdysozoa</taxon>
        <taxon>Arthropoda</taxon>
        <taxon>Hexapoda</taxon>
        <taxon>Insecta</taxon>
        <taxon>Pterygota</taxon>
        <taxon>Neoptera</taxon>
        <taxon>Endopterygota</taxon>
        <taxon>Coleoptera</taxon>
        <taxon>Polyphaga</taxon>
        <taxon>Scarabaeiformia</taxon>
        <taxon>Scarabaeidae</taxon>
        <taxon>Rutelinae</taxon>
        <taxon>Popillia</taxon>
    </lineage>
</organism>
<dbReference type="InterPro" id="IPR057755">
    <property type="entry name" value="UNC5A-D-like_N"/>
</dbReference>
<evidence type="ECO:0000313" key="9">
    <source>
        <dbReference type="EMBL" id="KAK9754735.1"/>
    </source>
</evidence>
<evidence type="ECO:0000256" key="6">
    <source>
        <dbReference type="ARBA" id="ARBA00023319"/>
    </source>
</evidence>
<feature type="chain" id="PRO_5043373928" description="Netrin receptor UNC5A-D-like N-terminal domain-containing protein" evidence="7">
    <location>
        <begin position="25"/>
        <end position="160"/>
    </location>
</feature>
<keyword evidence="10" id="KW-1185">Reference proteome</keyword>
<dbReference type="EMBL" id="JASPKY010000005">
    <property type="protein sequence ID" value="KAK9754735.1"/>
    <property type="molecule type" value="Genomic_DNA"/>
</dbReference>
<evidence type="ECO:0000256" key="7">
    <source>
        <dbReference type="SAM" id="SignalP"/>
    </source>
</evidence>
<keyword evidence="7" id="KW-0732">Signal</keyword>
<keyword evidence="3" id="KW-1015">Disulfide bond</keyword>
<feature type="domain" description="Netrin receptor UNC5A-D-like N-terminal" evidence="8">
    <location>
        <begin position="55"/>
        <end position="155"/>
    </location>
</feature>
<evidence type="ECO:0000256" key="5">
    <source>
        <dbReference type="ARBA" id="ARBA00023180"/>
    </source>
</evidence>
<gene>
    <name evidence="9" type="ORF">QE152_g995</name>
</gene>
<dbReference type="Proteomes" id="UP001458880">
    <property type="component" value="Unassembled WGS sequence"/>
</dbReference>
<dbReference type="Pfam" id="PF25609">
    <property type="entry name" value="Unc5_NetrinR_N"/>
    <property type="match status" value="1"/>
</dbReference>
<accession>A0AAW1NA13</accession>
<sequence>MASPTSPCLSVTLILAFFLVLVCSNQDELVDDKLESASPTKSSEERDDSLLSIKDPFPYFIQEPKNAYVFKNKPAHLYCKAANSLEIYFKCNGDRSIETHQESIVEPQSGMRVTEAEINVTRDKVEEYFGKDKFKCECYARNGARGTSKSQPATIEVACK</sequence>
<evidence type="ECO:0000313" key="10">
    <source>
        <dbReference type="Proteomes" id="UP001458880"/>
    </source>
</evidence>
<dbReference type="Gene3D" id="2.60.40.10">
    <property type="entry name" value="Immunoglobulins"/>
    <property type="match status" value="1"/>
</dbReference>
<keyword evidence="6" id="KW-0393">Immunoglobulin domain</keyword>
<evidence type="ECO:0000256" key="4">
    <source>
        <dbReference type="ARBA" id="ARBA00023170"/>
    </source>
</evidence>
<evidence type="ECO:0000256" key="3">
    <source>
        <dbReference type="ARBA" id="ARBA00023157"/>
    </source>
</evidence>
<name>A0AAW1NA13_POPJA</name>
<feature type="signal peptide" evidence="7">
    <location>
        <begin position="1"/>
        <end position="24"/>
    </location>
</feature>
<keyword evidence="5" id="KW-0325">Glycoprotein</keyword>
<evidence type="ECO:0000259" key="8">
    <source>
        <dbReference type="Pfam" id="PF25609"/>
    </source>
</evidence>
<proteinExistence type="predicted"/>
<comment type="caution">
    <text evidence="9">The sequence shown here is derived from an EMBL/GenBank/DDBJ whole genome shotgun (WGS) entry which is preliminary data.</text>
</comment>